<dbReference type="PRINTS" id="PR00359">
    <property type="entry name" value="BP450"/>
</dbReference>
<dbReference type="GO" id="GO:0020037">
    <property type="term" value="F:heme binding"/>
    <property type="evidence" value="ECO:0007669"/>
    <property type="project" value="InterPro"/>
</dbReference>
<name>Q0RT09_FRAAA</name>
<proteinExistence type="inferred from homology"/>
<accession>Q0RT09</accession>
<dbReference type="PANTHER" id="PTHR46696">
    <property type="entry name" value="P450, PUTATIVE (EUROFUNG)-RELATED"/>
    <property type="match status" value="1"/>
</dbReference>
<sequence>MEAPLMTLSVESHLPSCPMERSSPFEPPPGYARARSEAPITKVRLVDGSTGWFVTGHALVRRLLNDPKVSKNGLRPGYPPLVPDQEALVRGQKGFLVWMDPPDHTMYRRMLAGEFSVNTLERLRPHVEHIVNECIDQLLDAGPPADLVQVLSLPVPTMTICELLGVPYTDRQLFQESTAATVNLRTTQEERNRTVAELRQCATRAGDRLPHALPAAPGPARRAADALGADRLRAGRGRTGEDGLVVLLTEDPPEERRQEVIDAAGSCPAQAILVDGE</sequence>
<dbReference type="GO" id="GO:0016705">
    <property type="term" value="F:oxidoreductase activity, acting on paired donors, with incorporation or reduction of molecular oxygen"/>
    <property type="evidence" value="ECO:0007669"/>
    <property type="project" value="InterPro"/>
</dbReference>
<dbReference type="GO" id="GO:0005506">
    <property type="term" value="F:iron ion binding"/>
    <property type="evidence" value="ECO:0007669"/>
    <property type="project" value="InterPro"/>
</dbReference>
<reference evidence="2 3" key="1">
    <citation type="journal article" date="2007" name="Genome Res.">
        <title>Genome characteristics of facultatively symbiotic Frankia sp. strains reflect host range and host plant biogeography.</title>
        <authorList>
            <person name="Normand P."/>
            <person name="Lapierre P."/>
            <person name="Tisa L.S."/>
            <person name="Gogarten J.P."/>
            <person name="Alloisio N."/>
            <person name="Bagnarol E."/>
            <person name="Bassi C.A."/>
            <person name="Berry A.M."/>
            <person name="Bickhart D.M."/>
            <person name="Choisne N."/>
            <person name="Couloux A."/>
            <person name="Cournoyer B."/>
            <person name="Cruveiller S."/>
            <person name="Daubin V."/>
            <person name="Demange N."/>
            <person name="Francino M.P."/>
            <person name="Goltsman E."/>
            <person name="Huang Y."/>
            <person name="Kopp O.R."/>
            <person name="Labarre L."/>
            <person name="Lapidus A."/>
            <person name="Lavire C."/>
            <person name="Marechal J."/>
            <person name="Martinez M."/>
            <person name="Mastronunzio J.E."/>
            <person name="Mullin B.C."/>
            <person name="Niemann J."/>
            <person name="Pujic P."/>
            <person name="Rawnsley T."/>
            <person name="Rouy Z."/>
            <person name="Schenowitz C."/>
            <person name="Sellstedt A."/>
            <person name="Tavares F."/>
            <person name="Tomkins J.P."/>
            <person name="Vallenet D."/>
            <person name="Valverde C."/>
            <person name="Wall L.G."/>
            <person name="Wang Y."/>
            <person name="Medigue C."/>
            <person name="Benson D.R."/>
        </authorList>
    </citation>
    <scope>NUCLEOTIDE SEQUENCE [LARGE SCALE GENOMIC DNA]</scope>
    <source>
        <strain evidence="3">DSM 45986 / CECT 9034 / ACN14a</strain>
    </source>
</reference>
<evidence type="ECO:0000313" key="3">
    <source>
        <dbReference type="Proteomes" id="UP000000657"/>
    </source>
</evidence>
<organism evidence="2 3">
    <name type="scientific">Frankia alni (strain DSM 45986 / CECT 9034 / ACN14a)</name>
    <dbReference type="NCBI Taxonomy" id="326424"/>
    <lineage>
        <taxon>Bacteria</taxon>
        <taxon>Bacillati</taxon>
        <taxon>Actinomycetota</taxon>
        <taxon>Actinomycetes</taxon>
        <taxon>Frankiales</taxon>
        <taxon>Frankiaceae</taxon>
        <taxon>Frankia</taxon>
    </lineage>
</organism>
<dbReference type="Gene3D" id="1.10.630.10">
    <property type="entry name" value="Cytochrome P450"/>
    <property type="match status" value="1"/>
</dbReference>
<dbReference type="InterPro" id="IPR036396">
    <property type="entry name" value="Cyt_P450_sf"/>
</dbReference>
<dbReference type="EMBL" id="CT573213">
    <property type="protein sequence ID" value="CAJ59294.1"/>
    <property type="molecule type" value="Genomic_DNA"/>
</dbReference>
<dbReference type="KEGG" id="fal:FRAAL0620"/>
<gene>
    <name evidence="2" type="ordered locus">FRAAL0620</name>
</gene>
<dbReference type="AlphaFoldDB" id="Q0RT09"/>
<comment type="similarity">
    <text evidence="1">Belongs to the cytochrome P450 family.</text>
</comment>
<dbReference type="HOGENOM" id="CLU_1003819_0_0_11"/>
<dbReference type="eggNOG" id="COG2124">
    <property type="taxonomic scope" value="Bacteria"/>
</dbReference>
<dbReference type="GO" id="GO:0004497">
    <property type="term" value="F:monooxygenase activity"/>
    <property type="evidence" value="ECO:0007669"/>
    <property type="project" value="InterPro"/>
</dbReference>
<dbReference type="InterPro" id="IPR002397">
    <property type="entry name" value="Cyt_P450_B"/>
</dbReference>
<evidence type="ECO:0000313" key="2">
    <source>
        <dbReference type="EMBL" id="CAJ59294.1"/>
    </source>
</evidence>
<dbReference type="Proteomes" id="UP000000657">
    <property type="component" value="Chromosome"/>
</dbReference>
<dbReference type="SUPFAM" id="SSF48264">
    <property type="entry name" value="Cytochrome P450"/>
    <property type="match status" value="1"/>
</dbReference>
<protein>
    <submittedName>
        <fullName evidence="2">Cytochrome P450</fullName>
    </submittedName>
</protein>
<evidence type="ECO:0000256" key="1">
    <source>
        <dbReference type="ARBA" id="ARBA00010617"/>
    </source>
</evidence>
<keyword evidence="3" id="KW-1185">Reference proteome</keyword>
<dbReference type="STRING" id="326424.FRAAL0620"/>
<dbReference type="PANTHER" id="PTHR46696:SF1">
    <property type="entry name" value="CYTOCHROME P450 YJIB-RELATED"/>
    <property type="match status" value="1"/>
</dbReference>